<accession>A0A1Y1WT27</accession>
<name>A0A1Y1WT27_9FUNG</name>
<keyword evidence="2" id="KW-1185">Reference proteome</keyword>
<gene>
    <name evidence="1" type="ORF">BCR32DRAFT_296081</name>
</gene>
<reference evidence="1 2" key="1">
    <citation type="submission" date="2016-08" db="EMBL/GenBank/DDBJ databases">
        <title>A Parts List for Fungal Cellulosomes Revealed by Comparative Genomics.</title>
        <authorList>
            <consortium name="DOE Joint Genome Institute"/>
            <person name="Haitjema C.H."/>
            <person name="Gilmore S.P."/>
            <person name="Henske J.K."/>
            <person name="Solomon K.V."/>
            <person name="De Groot R."/>
            <person name="Kuo A."/>
            <person name="Mondo S.J."/>
            <person name="Salamov A.A."/>
            <person name="Labutti K."/>
            <person name="Zhao Z."/>
            <person name="Chiniquy J."/>
            <person name="Barry K."/>
            <person name="Brewer H.M."/>
            <person name="Purvine S.O."/>
            <person name="Wright A.T."/>
            <person name="Boxma B."/>
            <person name="Van Alen T."/>
            <person name="Hackstein J.H."/>
            <person name="Baker S.E."/>
            <person name="Grigoriev I.V."/>
            <person name="O'Malley M.A."/>
        </authorList>
    </citation>
    <scope>NUCLEOTIDE SEQUENCE [LARGE SCALE GENOMIC DNA]</scope>
    <source>
        <strain evidence="1 2">S4</strain>
    </source>
</reference>
<dbReference type="EMBL" id="MCFG01000284">
    <property type="protein sequence ID" value="ORX76683.1"/>
    <property type="molecule type" value="Genomic_DNA"/>
</dbReference>
<evidence type="ECO:0000313" key="2">
    <source>
        <dbReference type="Proteomes" id="UP000193944"/>
    </source>
</evidence>
<dbReference type="Proteomes" id="UP000193944">
    <property type="component" value="Unassembled WGS sequence"/>
</dbReference>
<comment type="caution">
    <text evidence="1">The sequence shown here is derived from an EMBL/GenBank/DDBJ whole genome shotgun (WGS) entry which is preliminary data.</text>
</comment>
<dbReference type="OrthoDB" id="2160294at2759"/>
<protein>
    <submittedName>
        <fullName evidence="1">Uncharacterized protein</fullName>
    </submittedName>
</protein>
<proteinExistence type="predicted"/>
<evidence type="ECO:0000313" key="1">
    <source>
        <dbReference type="EMBL" id="ORX76683.1"/>
    </source>
</evidence>
<organism evidence="1 2">
    <name type="scientific">Anaeromyces robustus</name>
    <dbReference type="NCBI Taxonomy" id="1754192"/>
    <lineage>
        <taxon>Eukaryota</taxon>
        <taxon>Fungi</taxon>
        <taxon>Fungi incertae sedis</taxon>
        <taxon>Chytridiomycota</taxon>
        <taxon>Chytridiomycota incertae sedis</taxon>
        <taxon>Neocallimastigomycetes</taxon>
        <taxon>Neocallimastigales</taxon>
        <taxon>Neocallimastigaceae</taxon>
        <taxon>Anaeromyces</taxon>
    </lineage>
</organism>
<sequence>MNTDIFANMNEFDLSSINNLKGSNINENINNDIISSDLLLMNSNSQKLINFQLINSYQQLPQTSQSLETNFDVANSVSTTLASQQEISSSSETIDNKQLEKLIQNNNSKLIAVSEVKTENAINTVNDSNLYLGNNNIPYVSNLNEINKNINYIPNIDGLYLYNNINNIDTLNNITLGGFTDPVSSYDSLLNNKIIYNPSKFISLNSNNYYTTTIPSTSSISPVDQSNIPNPLFINSDPKVSLINPISHTTEILTVPPAINTVNKETKYIYKRRKRQTIDKTTGNIIQKKMKKKSKISQDLIHEKPGGLVSVNVLQHETGPVSTAGFRGRKLRGKYSKGYDKNDFMQRNIIDYQIPNQSQNYSNINSSTITTPINYTKVRKEEDPLNSSYLQLQLNNQVQTPDFFSSFITTSPNMINNFSTLNTKNRINTINSYYPINEPKAVPNSQYIINKNDIKKEDKISNLNSINENTIFEALTPTAFVSSSSSSLSSSPKSSTITSSSINNINNNFTTIKTSNIPNKTISYVNSKTEQVKFNNIYPPHT</sequence>
<dbReference type="AlphaFoldDB" id="A0A1Y1WT27"/>
<reference evidence="1 2" key="2">
    <citation type="submission" date="2016-08" db="EMBL/GenBank/DDBJ databases">
        <title>Pervasive Adenine N6-methylation of Active Genes in Fungi.</title>
        <authorList>
            <consortium name="DOE Joint Genome Institute"/>
            <person name="Mondo S.J."/>
            <person name="Dannebaum R.O."/>
            <person name="Kuo R.C."/>
            <person name="Labutti K."/>
            <person name="Haridas S."/>
            <person name="Kuo A."/>
            <person name="Salamov A."/>
            <person name="Ahrendt S.R."/>
            <person name="Lipzen A."/>
            <person name="Sullivan W."/>
            <person name="Andreopoulos W.B."/>
            <person name="Clum A."/>
            <person name="Lindquist E."/>
            <person name="Daum C."/>
            <person name="Ramamoorthy G.K."/>
            <person name="Gryganskyi A."/>
            <person name="Culley D."/>
            <person name="Magnuson J.K."/>
            <person name="James T.Y."/>
            <person name="O'Malley M.A."/>
            <person name="Stajich J.E."/>
            <person name="Spatafora J.W."/>
            <person name="Visel A."/>
            <person name="Grigoriev I.V."/>
        </authorList>
    </citation>
    <scope>NUCLEOTIDE SEQUENCE [LARGE SCALE GENOMIC DNA]</scope>
    <source>
        <strain evidence="1 2">S4</strain>
    </source>
</reference>